<dbReference type="EMBL" id="QTSX02007115">
    <property type="protein sequence ID" value="KAJ9051309.1"/>
    <property type="molecule type" value="Genomic_DNA"/>
</dbReference>
<name>A0ACC2RML3_9FUNG</name>
<evidence type="ECO:0000313" key="1">
    <source>
        <dbReference type="EMBL" id="KAJ9051309.1"/>
    </source>
</evidence>
<reference evidence="1" key="1">
    <citation type="submission" date="2022-04" db="EMBL/GenBank/DDBJ databases">
        <title>Genome of the entomopathogenic fungus Entomophthora muscae.</title>
        <authorList>
            <person name="Elya C."/>
            <person name="Lovett B.R."/>
            <person name="Lee E."/>
            <person name="Macias A.M."/>
            <person name="Hajek A.E."/>
            <person name="De Bivort B.L."/>
            <person name="Kasson M.T."/>
            <person name="De Fine Licht H.H."/>
            <person name="Stajich J.E."/>
        </authorList>
    </citation>
    <scope>NUCLEOTIDE SEQUENCE</scope>
    <source>
        <strain evidence="1">Berkeley</strain>
    </source>
</reference>
<dbReference type="Proteomes" id="UP001165960">
    <property type="component" value="Unassembled WGS sequence"/>
</dbReference>
<accession>A0ACC2RML3</accession>
<keyword evidence="2" id="KW-1185">Reference proteome</keyword>
<gene>
    <name evidence="1" type="ORF">DSO57_1005599</name>
</gene>
<comment type="caution">
    <text evidence="1">The sequence shown here is derived from an EMBL/GenBank/DDBJ whole genome shotgun (WGS) entry which is preliminary data.</text>
</comment>
<evidence type="ECO:0000313" key="2">
    <source>
        <dbReference type="Proteomes" id="UP001165960"/>
    </source>
</evidence>
<protein>
    <submittedName>
        <fullName evidence="1">Uncharacterized protein</fullName>
    </submittedName>
</protein>
<organism evidence="1 2">
    <name type="scientific">Entomophthora muscae</name>
    <dbReference type="NCBI Taxonomy" id="34485"/>
    <lineage>
        <taxon>Eukaryota</taxon>
        <taxon>Fungi</taxon>
        <taxon>Fungi incertae sedis</taxon>
        <taxon>Zoopagomycota</taxon>
        <taxon>Entomophthoromycotina</taxon>
        <taxon>Entomophthoromycetes</taxon>
        <taxon>Entomophthorales</taxon>
        <taxon>Entomophthoraceae</taxon>
        <taxon>Entomophthora</taxon>
    </lineage>
</organism>
<sequence>MQRQGKACAKASWNIYQAAVKGKLKTTLALEDYHKNLKANFGLHPKFNKFFSLLQHEQEKTISKLRDLANCVPPPSLPPDPVRFIPDNTLCQDKLLCAIELEEQNKKLKQLSLIGETVAKHQAKESKIKKM</sequence>
<proteinExistence type="predicted"/>